<dbReference type="GO" id="GO:0016746">
    <property type="term" value="F:acyltransferase activity"/>
    <property type="evidence" value="ECO:0007669"/>
    <property type="project" value="UniProtKB-KW"/>
</dbReference>
<dbReference type="InterPro" id="IPR012340">
    <property type="entry name" value="NA-bd_OB-fold"/>
</dbReference>
<dbReference type="PANTHER" id="PTHR31472:SF5">
    <property type="entry name" value="OS05G0244600 PROTEIN"/>
    <property type="match status" value="1"/>
</dbReference>
<proteinExistence type="predicted"/>
<dbReference type="OrthoDB" id="2274046at2759"/>
<dbReference type="Gene3D" id="2.40.50.140">
    <property type="entry name" value="Nucleic acid-binding proteins"/>
    <property type="match status" value="1"/>
</dbReference>
<feature type="domain" description="Phthiocerol/phthiodiolone dimycocerosyl transferase C-terminal" evidence="4">
    <location>
        <begin position="372"/>
        <end position="583"/>
    </location>
</feature>
<organism evidence="6 7">
    <name type="scientific">Reticulomyxa filosa</name>
    <dbReference type="NCBI Taxonomy" id="46433"/>
    <lineage>
        <taxon>Eukaryota</taxon>
        <taxon>Sar</taxon>
        <taxon>Rhizaria</taxon>
        <taxon>Retaria</taxon>
        <taxon>Foraminifera</taxon>
        <taxon>Monothalamids</taxon>
        <taxon>Reticulomyxidae</taxon>
        <taxon>Reticulomyxa</taxon>
    </lineage>
</organism>
<feature type="compositionally biased region" description="Basic and acidic residues" evidence="3">
    <location>
        <begin position="143"/>
        <end position="155"/>
    </location>
</feature>
<dbReference type="SUPFAM" id="SSF52777">
    <property type="entry name" value="CoA-dependent acyltransferases"/>
    <property type="match status" value="1"/>
</dbReference>
<feature type="compositionally biased region" description="Polar residues" evidence="3">
    <location>
        <begin position="1"/>
        <end position="15"/>
    </location>
</feature>
<sequence>MQRQSNQVSSPTSPVSKRPPKFVKIKDLTPTSGGFSLIGKIVFEKKILDRLNIDGTRKCLVEFLIGDSTGCVMLTLRNEQISNIKVGEVLILRNARVHMLFQGYMRVVIDKWGAIDKVPSSSMSDDINFECNKSDVEYTLQSPKEHARATRENNYRNRKRDRVSHHDTESTSKQQQQQRPRIVRKLHSYEQLLSHTNVTTYSGKEFVEIVTNKDDTVPLKYATITDEKEFEDEEFWIKTMDTVANGAYDHETGTCFLELYSNPGLTKHCLIGVVNHAHMDARGNFCLYDSIFTYLGQIVDHQTKMKGNMKDPFGFISVRCRRPFVDILSRIFTNYEKDPNRYHMPQLHEEYVKPLPSKPRDKDQSPIGKISFHTFEWDAQSTEEFRLACRKHGATVQGAFSAACIVAVCCLNNFQSQEPTKIRLIVPCQMSPHVDPPVNSHDCVCGAAALVFEVSISLGNDPVYYTKIGTPLWELVQSCHKEMQESVASGCTFEWISAINGKAFRPSGEKITLPMVTTMCSSIGVNCMRANYGEGIEIKGVKMVGSAYKGNVSATHASTMAHVHVSLLVYLFFTFDGRLNVSIEYNSPGLSEEEATKYCSAYHAVLKTFLKPETDHPLSIGDILKKFGSNLDILLAQNFLKRSVLSLFLQEKKVKNALTA</sequence>
<dbReference type="InterPro" id="IPR031641">
    <property type="entry name" value="PapA_C"/>
</dbReference>
<accession>X6MLM7</accession>
<evidence type="ECO:0000256" key="3">
    <source>
        <dbReference type="SAM" id="MobiDB-lite"/>
    </source>
</evidence>
<comment type="caution">
    <text evidence="6">The sequence shown here is derived from an EMBL/GenBank/DDBJ whole genome shotgun (WGS) entry which is preliminary data.</text>
</comment>
<evidence type="ECO:0000259" key="5">
    <source>
        <dbReference type="Pfam" id="PF21473"/>
    </source>
</evidence>
<dbReference type="CDD" id="cd04491">
    <property type="entry name" value="SoSSB_OBF"/>
    <property type="match status" value="1"/>
</dbReference>
<keyword evidence="1" id="KW-0808">Transferase</keyword>
<feature type="region of interest" description="Disordered" evidence="3">
    <location>
        <begin position="1"/>
        <end position="20"/>
    </location>
</feature>
<keyword evidence="7" id="KW-1185">Reference proteome</keyword>
<dbReference type="Gene3D" id="3.30.559.30">
    <property type="entry name" value="Nonribosomal peptide synthetase, condensation domain"/>
    <property type="match status" value="1"/>
</dbReference>
<evidence type="ECO:0000256" key="2">
    <source>
        <dbReference type="ARBA" id="ARBA00023315"/>
    </source>
</evidence>
<keyword evidence="2" id="KW-0012">Acyltransferase</keyword>
<name>X6MLM7_RETFI</name>
<evidence type="ECO:0000259" key="4">
    <source>
        <dbReference type="Pfam" id="PF16911"/>
    </source>
</evidence>
<gene>
    <name evidence="6" type="ORF">RFI_23395</name>
</gene>
<dbReference type="PANTHER" id="PTHR31472">
    <property type="entry name" value="OS05G0244600 PROTEIN"/>
    <property type="match status" value="1"/>
</dbReference>
<dbReference type="Pfam" id="PF21473">
    <property type="entry name" value="OB_Ssb-like"/>
    <property type="match status" value="1"/>
</dbReference>
<protein>
    <submittedName>
        <fullName evidence="6">Uncharacterized protein</fullName>
    </submittedName>
</protein>
<dbReference type="EMBL" id="ASPP01020293">
    <property type="protein sequence ID" value="ETO13970.1"/>
    <property type="molecule type" value="Genomic_DNA"/>
</dbReference>
<dbReference type="Gene3D" id="3.30.559.10">
    <property type="entry name" value="Chloramphenicol acetyltransferase-like domain"/>
    <property type="match status" value="1"/>
</dbReference>
<dbReference type="Proteomes" id="UP000023152">
    <property type="component" value="Unassembled WGS sequence"/>
</dbReference>
<evidence type="ECO:0000256" key="1">
    <source>
        <dbReference type="ARBA" id="ARBA00022679"/>
    </source>
</evidence>
<dbReference type="AlphaFoldDB" id="X6MLM7"/>
<dbReference type="InterPro" id="IPR023213">
    <property type="entry name" value="CAT-like_dom_sf"/>
</dbReference>
<feature type="region of interest" description="Disordered" evidence="3">
    <location>
        <begin position="140"/>
        <end position="181"/>
    </location>
</feature>
<dbReference type="InterPro" id="IPR048970">
    <property type="entry name" value="OB_Ssb-like"/>
</dbReference>
<dbReference type="Pfam" id="PF16911">
    <property type="entry name" value="PapA_C"/>
    <property type="match status" value="1"/>
</dbReference>
<evidence type="ECO:0000313" key="7">
    <source>
        <dbReference type="Proteomes" id="UP000023152"/>
    </source>
</evidence>
<dbReference type="SUPFAM" id="SSF50249">
    <property type="entry name" value="Nucleic acid-binding proteins"/>
    <property type="match status" value="1"/>
</dbReference>
<evidence type="ECO:0000313" key="6">
    <source>
        <dbReference type="EMBL" id="ETO13970.1"/>
    </source>
</evidence>
<reference evidence="6 7" key="1">
    <citation type="journal article" date="2013" name="Curr. Biol.">
        <title>The Genome of the Foraminiferan Reticulomyxa filosa.</title>
        <authorList>
            <person name="Glockner G."/>
            <person name="Hulsmann N."/>
            <person name="Schleicher M."/>
            <person name="Noegel A.A."/>
            <person name="Eichinger L."/>
            <person name="Gallinger C."/>
            <person name="Pawlowski J."/>
            <person name="Sierra R."/>
            <person name="Euteneuer U."/>
            <person name="Pillet L."/>
            <person name="Moustafa A."/>
            <person name="Platzer M."/>
            <person name="Groth M."/>
            <person name="Szafranski K."/>
            <person name="Schliwa M."/>
        </authorList>
    </citation>
    <scope>NUCLEOTIDE SEQUENCE [LARGE SCALE GENOMIC DNA]</scope>
</reference>
<feature type="domain" description="Single-stranded DNA binding protein Ssb-like OB fold" evidence="5">
    <location>
        <begin position="28"/>
        <end position="116"/>
    </location>
</feature>